<organism evidence="2 3">
    <name type="scientific">Leptonema illini</name>
    <dbReference type="NCBI Taxonomy" id="183"/>
    <lineage>
        <taxon>Bacteria</taxon>
        <taxon>Pseudomonadati</taxon>
        <taxon>Spirochaetota</taxon>
        <taxon>Spirochaetia</taxon>
        <taxon>Leptospirales</taxon>
        <taxon>Leptospiraceae</taxon>
        <taxon>Leptonema</taxon>
    </lineage>
</organism>
<proteinExistence type="predicted"/>
<comment type="caution">
    <text evidence="2">The sequence shown here is derived from an EMBL/GenBank/DDBJ whole genome shotgun (WGS) entry which is preliminary data.</text>
</comment>
<evidence type="ECO:0000313" key="3">
    <source>
        <dbReference type="Proteomes" id="UP000460298"/>
    </source>
</evidence>
<evidence type="ECO:0000313" key="2">
    <source>
        <dbReference type="EMBL" id="KAB2929805.1"/>
    </source>
</evidence>
<accession>A0A833GY95</accession>
<name>A0A833GY95_9LEPT</name>
<evidence type="ECO:0000256" key="1">
    <source>
        <dbReference type="SAM" id="MobiDB-lite"/>
    </source>
</evidence>
<dbReference type="Proteomes" id="UP000460298">
    <property type="component" value="Unassembled WGS sequence"/>
</dbReference>
<gene>
    <name evidence="2" type="ORF">F9K24_18760</name>
</gene>
<dbReference type="AlphaFoldDB" id="A0A833GY95"/>
<sequence length="247" mass="26682">MDRENEILLHEPERISAQASLTAEAKMHRDLHLLLEKAGREPKNRAPALSADFNDTLLARLDQAIKNPSALPPLNDSDFLPVASAGDAGEGFLRSRTLWQASAAVLVAVGIGIGSFQYMQRSEIPSANAKTSEESPTERALTEEQRVGAPAGLTESDVKPGAVSPDATAPGVSAPETPEALAAPSPEAVRHREMWDEETADPEANLKARIQAERNPARRKELQKQLLQIYESTGQTEKAAALRAQIQ</sequence>
<feature type="region of interest" description="Disordered" evidence="1">
    <location>
        <begin position="126"/>
        <end position="204"/>
    </location>
</feature>
<protein>
    <submittedName>
        <fullName evidence="2">Uncharacterized protein</fullName>
    </submittedName>
</protein>
<feature type="compositionally biased region" description="Basic and acidic residues" evidence="1">
    <location>
        <begin position="131"/>
        <end position="146"/>
    </location>
</feature>
<dbReference type="EMBL" id="WBUI01000026">
    <property type="protein sequence ID" value="KAB2929805.1"/>
    <property type="molecule type" value="Genomic_DNA"/>
</dbReference>
<reference evidence="2 3" key="1">
    <citation type="submission" date="2019-10" db="EMBL/GenBank/DDBJ databases">
        <title>Extracellular Electron Transfer in a Candidatus Methanoperedens spp. Enrichment Culture.</title>
        <authorList>
            <person name="Berger S."/>
            <person name="Rangel Shaw D."/>
            <person name="Berben T."/>
            <person name="In 'T Zandt M."/>
            <person name="Frank J."/>
            <person name="Reimann J."/>
            <person name="Jetten M.S.M."/>
            <person name="Welte C.U."/>
        </authorList>
    </citation>
    <scope>NUCLEOTIDE SEQUENCE [LARGE SCALE GENOMIC DNA]</scope>
    <source>
        <strain evidence="2">SB12</strain>
    </source>
</reference>